<dbReference type="HAMAP" id="MF_01609">
    <property type="entry name" value="Glu_cys_ligase_2"/>
    <property type="match status" value="1"/>
</dbReference>
<dbReference type="PANTHER" id="PTHR34595:SF7">
    <property type="entry name" value="SLL1039 PROTEIN"/>
    <property type="match status" value="1"/>
</dbReference>
<keyword evidence="3 5" id="KW-0067">ATP-binding</keyword>
<evidence type="ECO:0000256" key="3">
    <source>
        <dbReference type="ARBA" id="ARBA00022840"/>
    </source>
</evidence>
<dbReference type="NCBIfam" id="NF010041">
    <property type="entry name" value="PRK13517.1-1"/>
    <property type="match status" value="1"/>
</dbReference>
<dbReference type="Pfam" id="PF14403">
    <property type="entry name" value="CP_ATPgrasp_2"/>
    <property type="match status" value="1"/>
</dbReference>
<dbReference type="SUPFAM" id="SSF55931">
    <property type="entry name" value="Glutamine synthetase/guanido kinase"/>
    <property type="match status" value="1"/>
</dbReference>
<evidence type="ECO:0000313" key="8">
    <source>
        <dbReference type="Proteomes" id="UP001165378"/>
    </source>
</evidence>
<evidence type="ECO:0000256" key="1">
    <source>
        <dbReference type="ARBA" id="ARBA00022598"/>
    </source>
</evidence>
<comment type="function">
    <text evidence="5">ATP-dependent carboxylate-amine ligase which exhibits weak glutamate--cysteine ligase activity.</text>
</comment>
<dbReference type="GO" id="GO:0004357">
    <property type="term" value="F:glutamate-cysteine ligase activity"/>
    <property type="evidence" value="ECO:0007669"/>
    <property type="project" value="UniProtKB-EC"/>
</dbReference>
<protein>
    <recommendedName>
        <fullName evidence="5">Putative glutamate--cysteine ligase 2</fullName>
        <ecNumber evidence="5">6.3.2.2</ecNumber>
    </recommendedName>
    <alternativeName>
        <fullName evidence="5">Gamma-glutamylcysteine synthetase 2</fullName>
        <shortName evidence="5">GCS 2</shortName>
        <shortName evidence="5">Gamma-GCS 2</shortName>
    </alternativeName>
</protein>
<dbReference type="NCBIfam" id="TIGR02050">
    <property type="entry name" value="gshA_cyan_rel"/>
    <property type="match status" value="1"/>
</dbReference>
<dbReference type="Pfam" id="PF04107">
    <property type="entry name" value="GCS2"/>
    <property type="match status" value="1"/>
</dbReference>
<dbReference type="Gene3D" id="3.30.590.20">
    <property type="match status" value="1"/>
</dbReference>
<evidence type="ECO:0000259" key="6">
    <source>
        <dbReference type="Pfam" id="PF14403"/>
    </source>
</evidence>
<dbReference type="SUPFAM" id="SSF56059">
    <property type="entry name" value="Glutathione synthetase ATP-binding domain-like"/>
    <property type="match status" value="1"/>
</dbReference>
<dbReference type="RefSeq" id="WP_235050081.1">
    <property type="nucleotide sequence ID" value="NZ_JAKFHA010000001.1"/>
</dbReference>
<evidence type="ECO:0000256" key="2">
    <source>
        <dbReference type="ARBA" id="ARBA00022741"/>
    </source>
</evidence>
<proteinExistence type="inferred from homology"/>
<dbReference type="PANTHER" id="PTHR34595">
    <property type="entry name" value="BLR5612 PROTEIN"/>
    <property type="match status" value="1"/>
</dbReference>
<keyword evidence="8" id="KW-1185">Reference proteome</keyword>
<dbReference type="EC" id="6.3.2.2" evidence="5"/>
<reference evidence="7" key="1">
    <citation type="submission" date="2022-01" db="EMBL/GenBank/DDBJ databases">
        <title>Genome-Based Taxonomic Classification of the Phylum Actinobacteria.</title>
        <authorList>
            <person name="Gao Y."/>
        </authorList>
    </citation>
    <scope>NUCLEOTIDE SEQUENCE</scope>
    <source>
        <strain evidence="7">KLBMP 8922</strain>
    </source>
</reference>
<dbReference type="GO" id="GO:0042398">
    <property type="term" value="P:modified amino acid biosynthetic process"/>
    <property type="evidence" value="ECO:0007669"/>
    <property type="project" value="InterPro"/>
</dbReference>
<dbReference type="AlphaFoldDB" id="A0AA41PWV4"/>
<evidence type="ECO:0000256" key="5">
    <source>
        <dbReference type="HAMAP-Rule" id="MF_01609"/>
    </source>
</evidence>
<feature type="domain" description="Circularly permuted ATP-grasp type 2" evidence="6">
    <location>
        <begin position="459"/>
        <end position="834"/>
    </location>
</feature>
<dbReference type="EMBL" id="JAKFHA010000001">
    <property type="protein sequence ID" value="MCF2526017.1"/>
    <property type="molecule type" value="Genomic_DNA"/>
</dbReference>
<dbReference type="Proteomes" id="UP001165378">
    <property type="component" value="Unassembled WGS sequence"/>
</dbReference>
<dbReference type="Gene3D" id="3.30.1490.270">
    <property type="match status" value="1"/>
</dbReference>
<keyword evidence="2 5" id="KW-0547">Nucleotide-binding</keyword>
<keyword evidence="1 5" id="KW-0436">Ligase</keyword>
<dbReference type="GO" id="GO:0005524">
    <property type="term" value="F:ATP binding"/>
    <property type="evidence" value="ECO:0007669"/>
    <property type="project" value="UniProtKB-KW"/>
</dbReference>
<gene>
    <name evidence="7" type="ORF">LZ495_02090</name>
</gene>
<sequence>MGGGSAGATRAVTVGVEEEFHLVGLDTRHLVPGAREVLERLPGKGFTAELQQSVVETNSHPHTGLAELRDDLVRSRRELADAAEQSGLAIVAAGTVPLARIEEISVTPDARYLHMVDAYQRVAHEQLICGAQVHVGVSDRDLAVAALPWLAPWLPVLLAISASSPYWLGTDTGYASWRTSVWQRWPTTGPAGSFSSAAEYDEMVEGLLRSGVISDPGMVYYDVRPSRHLPTLELRITDACPNVDDVLLIAGLFRALVVRGCTNAAKGTRPPHMRDEWLRAATWRAARSGLEGELVDPVRLDAAPAGEVVHQLLETLRPYLEDLGDWDEMSAAALAVLAHGTSAARQREAVARGGSLADAVDLVVGQTRTTPVWPLGGTIPAQRTPGLFEGYAAPTDEAVGPDGRVRPAYAGPVAALARLGAARLRVRARARDELQRVDGTLFRPEGADEPRLFPYDLLPRMVDGEDWSLLRRGLAQRVSALEAFLHDVHGDRMAVRDRIVPAWVVEDAPGLRDTGARVPADTVRITLAGIDLVRDGDGHWMVLEDNLRTPSGIAYALAARRLSTVVLPELEPGDLVLTPDQVPSLLKGALLAAAPRRSERDPVVAVLSEGPDSPAWFEHKLLATEMGVPVVTPGELRIVDDRVVVMGGRYGAYPVDVLYRRIDEDRLVAALGADRRPLGPGLLDAVRAGKVAVANALGNGVADDKVLYAFVPRLIEYYLGEQPLLRSVRTYMCGDPDECAHVLDHIDRLVVKPVDGAGGNGVLIGPDATDAELKQARADIAAAPRRWVAQETVPLSTHPTFTGERFEPRAVDLRAFVCQSGSATVLPVALTRSAPCRSLLVHSLRGGGAKDTWIMR</sequence>
<name>A0AA41PWV4_9ACTN</name>
<evidence type="ECO:0000313" key="7">
    <source>
        <dbReference type="EMBL" id="MCF2526017.1"/>
    </source>
</evidence>
<dbReference type="InterPro" id="IPR014746">
    <property type="entry name" value="Gln_synth/guanido_kin_cat_dom"/>
</dbReference>
<dbReference type="InterPro" id="IPR011793">
    <property type="entry name" value="YbdK"/>
</dbReference>
<dbReference type="InterPro" id="IPR006336">
    <property type="entry name" value="GCS2"/>
</dbReference>
<evidence type="ECO:0000256" key="4">
    <source>
        <dbReference type="ARBA" id="ARBA00048819"/>
    </source>
</evidence>
<organism evidence="7 8">
    <name type="scientific">Yinghuangia soli</name>
    <dbReference type="NCBI Taxonomy" id="2908204"/>
    <lineage>
        <taxon>Bacteria</taxon>
        <taxon>Bacillati</taxon>
        <taxon>Actinomycetota</taxon>
        <taxon>Actinomycetes</taxon>
        <taxon>Kitasatosporales</taxon>
        <taxon>Streptomycetaceae</taxon>
        <taxon>Yinghuangia</taxon>
    </lineage>
</organism>
<dbReference type="Gene3D" id="3.40.50.11290">
    <property type="match status" value="1"/>
</dbReference>
<dbReference type="InterPro" id="IPR051680">
    <property type="entry name" value="ATP-dep_Glu-Cys_Ligase-2"/>
</dbReference>
<comment type="similarity">
    <text evidence="5">Belongs to the glutamate--cysteine ligase type 2 family. YbdK subfamily.</text>
</comment>
<comment type="caution">
    <text evidence="7">The sequence shown here is derived from an EMBL/GenBank/DDBJ whole genome shotgun (WGS) entry which is preliminary data.</text>
</comment>
<accession>A0AA41PWV4</accession>
<dbReference type="InterPro" id="IPR025841">
    <property type="entry name" value="CP_ATPgrasp_2"/>
</dbReference>
<comment type="catalytic activity">
    <reaction evidence="4 5">
        <text>L-cysteine + L-glutamate + ATP = gamma-L-glutamyl-L-cysteine + ADP + phosphate + H(+)</text>
        <dbReference type="Rhea" id="RHEA:13285"/>
        <dbReference type="ChEBI" id="CHEBI:15378"/>
        <dbReference type="ChEBI" id="CHEBI:29985"/>
        <dbReference type="ChEBI" id="CHEBI:30616"/>
        <dbReference type="ChEBI" id="CHEBI:35235"/>
        <dbReference type="ChEBI" id="CHEBI:43474"/>
        <dbReference type="ChEBI" id="CHEBI:58173"/>
        <dbReference type="ChEBI" id="CHEBI:456216"/>
        <dbReference type="EC" id="6.3.2.2"/>
    </reaction>
</comment>